<accession>A0A538SMW0</accession>
<evidence type="ECO:0000256" key="1">
    <source>
        <dbReference type="SAM" id="MobiDB-lite"/>
    </source>
</evidence>
<evidence type="ECO:0000256" key="2">
    <source>
        <dbReference type="SAM" id="Phobius"/>
    </source>
</evidence>
<dbReference type="PANTHER" id="PTHR32309:SF13">
    <property type="entry name" value="FERRIC ENTEROBACTIN TRANSPORT PROTEIN FEPE"/>
    <property type="match status" value="1"/>
</dbReference>
<dbReference type="InterPro" id="IPR032807">
    <property type="entry name" value="GNVR"/>
</dbReference>
<dbReference type="AlphaFoldDB" id="A0A538SMW0"/>
<dbReference type="PANTHER" id="PTHR32309">
    <property type="entry name" value="TYROSINE-PROTEIN KINASE"/>
    <property type="match status" value="1"/>
</dbReference>
<feature type="domain" description="Tyrosine-protein kinase G-rich" evidence="3">
    <location>
        <begin position="326"/>
        <end position="401"/>
    </location>
</feature>
<dbReference type="InterPro" id="IPR050445">
    <property type="entry name" value="Bact_polysacc_biosynth/exp"/>
</dbReference>
<evidence type="ECO:0000313" key="5">
    <source>
        <dbReference type="Proteomes" id="UP000320184"/>
    </source>
</evidence>
<feature type="compositionally biased region" description="Basic and acidic residues" evidence="1">
    <location>
        <begin position="1"/>
        <end position="20"/>
    </location>
</feature>
<sequence length="432" mass="46960">MTAGKGSDRSAEFEIRRPEVSARGAADPDLAPSESQPPGPSAPSGPHGAWSFDLSRLLRAAWSERLRLLRLHGAVAVLAVAVVFLLPRWYTSSVTLVPAPSDGMALDFSGIGQGLGGASLSLGGAPTPQDQLKMVATSRAVADSIVKRFDLVRRWKAKRREQARDKLAEHTTVTTPKEGQLVIAVEAQSPALARDMAAAYATFAASEAVRLKTSLATQRRFYLEARLRELEGGISQASDRVRVFEEQHGAVALPEQTKETMEAAGTLEAQVALLETELAAARRYFTDEAPQVNQLRDRIAELNRQIDRLARHGGTMLLKGQELPALKQEYLQLTREQMSLTAVSELLRRVYEQARVEEANPVPSFSLLDAADLPERHSRPKRAMTVALALVLTMAASLGYLQWRGGNTVASLPGTPHIREGAGELREGKRAA</sequence>
<gene>
    <name evidence="4" type="ORF">E6K73_02385</name>
</gene>
<dbReference type="Proteomes" id="UP000320184">
    <property type="component" value="Unassembled WGS sequence"/>
</dbReference>
<proteinExistence type="predicted"/>
<dbReference type="Pfam" id="PF13807">
    <property type="entry name" value="GNVR"/>
    <property type="match status" value="1"/>
</dbReference>
<reference evidence="4 5" key="1">
    <citation type="journal article" date="2019" name="Nat. Microbiol.">
        <title>Mediterranean grassland soil C-N compound turnover is dependent on rainfall and depth, and is mediated by genomically divergent microorganisms.</title>
        <authorList>
            <person name="Diamond S."/>
            <person name="Andeer P.F."/>
            <person name="Li Z."/>
            <person name="Crits-Christoph A."/>
            <person name="Burstein D."/>
            <person name="Anantharaman K."/>
            <person name="Lane K.R."/>
            <person name="Thomas B.C."/>
            <person name="Pan C."/>
            <person name="Northen T.R."/>
            <person name="Banfield J.F."/>
        </authorList>
    </citation>
    <scope>NUCLEOTIDE SEQUENCE [LARGE SCALE GENOMIC DNA]</scope>
    <source>
        <strain evidence="4">WS_3</strain>
    </source>
</reference>
<feature type="region of interest" description="Disordered" evidence="1">
    <location>
        <begin position="1"/>
        <end position="46"/>
    </location>
</feature>
<keyword evidence="2" id="KW-1133">Transmembrane helix</keyword>
<name>A0A538SMW0_UNCEI</name>
<dbReference type="EMBL" id="VBOT01000029">
    <property type="protein sequence ID" value="TMQ52702.1"/>
    <property type="molecule type" value="Genomic_DNA"/>
</dbReference>
<protein>
    <recommendedName>
        <fullName evidence="3">Tyrosine-protein kinase G-rich domain-containing protein</fullName>
    </recommendedName>
</protein>
<organism evidence="4 5">
    <name type="scientific">Eiseniibacteriota bacterium</name>
    <dbReference type="NCBI Taxonomy" id="2212470"/>
    <lineage>
        <taxon>Bacteria</taxon>
        <taxon>Candidatus Eiseniibacteriota</taxon>
    </lineage>
</organism>
<dbReference type="GO" id="GO:0004713">
    <property type="term" value="F:protein tyrosine kinase activity"/>
    <property type="evidence" value="ECO:0007669"/>
    <property type="project" value="TreeGrafter"/>
</dbReference>
<evidence type="ECO:0000259" key="3">
    <source>
        <dbReference type="Pfam" id="PF13807"/>
    </source>
</evidence>
<keyword evidence="2" id="KW-0812">Transmembrane</keyword>
<evidence type="ECO:0000313" key="4">
    <source>
        <dbReference type="EMBL" id="TMQ52702.1"/>
    </source>
</evidence>
<dbReference type="GO" id="GO:0005886">
    <property type="term" value="C:plasma membrane"/>
    <property type="evidence" value="ECO:0007669"/>
    <property type="project" value="TreeGrafter"/>
</dbReference>
<comment type="caution">
    <text evidence="4">The sequence shown here is derived from an EMBL/GenBank/DDBJ whole genome shotgun (WGS) entry which is preliminary data.</text>
</comment>
<feature type="transmembrane region" description="Helical" evidence="2">
    <location>
        <begin position="68"/>
        <end position="90"/>
    </location>
</feature>
<keyword evidence="2" id="KW-0472">Membrane</keyword>